<evidence type="ECO:0000313" key="2">
    <source>
        <dbReference type="Proteomes" id="UP000824123"/>
    </source>
</evidence>
<dbReference type="Pfam" id="PF08238">
    <property type="entry name" value="Sel1"/>
    <property type="match status" value="2"/>
</dbReference>
<dbReference type="EMBL" id="DVNK01000052">
    <property type="protein sequence ID" value="HIU47354.1"/>
    <property type="molecule type" value="Genomic_DNA"/>
</dbReference>
<organism evidence="1 2">
    <name type="scientific">Candidatus Fimadaptatus faecigallinarum</name>
    <dbReference type="NCBI Taxonomy" id="2840814"/>
    <lineage>
        <taxon>Bacteria</taxon>
        <taxon>Bacillati</taxon>
        <taxon>Bacillota</taxon>
        <taxon>Clostridia</taxon>
        <taxon>Eubacteriales</taxon>
        <taxon>Candidatus Fimadaptatus</taxon>
    </lineage>
</organism>
<dbReference type="Gene3D" id="1.25.40.10">
    <property type="entry name" value="Tetratricopeptide repeat domain"/>
    <property type="match status" value="1"/>
</dbReference>
<dbReference type="PANTHER" id="PTHR43628:SF1">
    <property type="entry name" value="CHITIN SYNTHASE REGULATORY FACTOR 2-RELATED"/>
    <property type="match status" value="1"/>
</dbReference>
<evidence type="ECO:0000313" key="1">
    <source>
        <dbReference type="EMBL" id="HIU47354.1"/>
    </source>
</evidence>
<name>A0A9D1LSQ9_9FIRM</name>
<comment type="caution">
    <text evidence="1">The sequence shown here is derived from an EMBL/GenBank/DDBJ whole genome shotgun (WGS) entry which is preliminary data.</text>
</comment>
<dbReference type="AlphaFoldDB" id="A0A9D1LSQ9"/>
<sequence>MSYYEPGEALDRCRAADKYWVAGDYGRFFEEYMNIAVETSYPLAECQVGFCYLEGHGVEKDVEKALYWTNRSALHGDMDAQYNLAWIYENGICGSVDLKKTRHWYRQSALQGFDMAVEKCREYGISLEARD</sequence>
<dbReference type="SUPFAM" id="SSF81901">
    <property type="entry name" value="HCP-like"/>
    <property type="match status" value="1"/>
</dbReference>
<dbReference type="InterPro" id="IPR052945">
    <property type="entry name" value="Mitotic_Regulator"/>
</dbReference>
<reference evidence="1" key="1">
    <citation type="submission" date="2020-10" db="EMBL/GenBank/DDBJ databases">
        <authorList>
            <person name="Gilroy R."/>
        </authorList>
    </citation>
    <scope>NUCLEOTIDE SEQUENCE</scope>
    <source>
        <strain evidence="1">ChiSxjej2B14-8506</strain>
    </source>
</reference>
<reference evidence="1" key="2">
    <citation type="journal article" date="2021" name="PeerJ">
        <title>Extensive microbial diversity within the chicken gut microbiome revealed by metagenomics and culture.</title>
        <authorList>
            <person name="Gilroy R."/>
            <person name="Ravi A."/>
            <person name="Getino M."/>
            <person name="Pursley I."/>
            <person name="Horton D.L."/>
            <person name="Alikhan N.F."/>
            <person name="Baker D."/>
            <person name="Gharbi K."/>
            <person name="Hall N."/>
            <person name="Watson M."/>
            <person name="Adriaenssens E.M."/>
            <person name="Foster-Nyarko E."/>
            <person name="Jarju S."/>
            <person name="Secka A."/>
            <person name="Antonio M."/>
            <person name="Oren A."/>
            <person name="Chaudhuri R.R."/>
            <person name="La Ragione R."/>
            <person name="Hildebrand F."/>
            <person name="Pallen M.J."/>
        </authorList>
    </citation>
    <scope>NUCLEOTIDE SEQUENCE</scope>
    <source>
        <strain evidence="1">ChiSxjej2B14-8506</strain>
    </source>
</reference>
<dbReference type="Proteomes" id="UP000824123">
    <property type="component" value="Unassembled WGS sequence"/>
</dbReference>
<accession>A0A9D1LSQ9</accession>
<dbReference type="SMART" id="SM00671">
    <property type="entry name" value="SEL1"/>
    <property type="match status" value="2"/>
</dbReference>
<dbReference type="PANTHER" id="PTHR43628">
    <property type="entry name" value="ACTIVATOR OF C KINASE PROTEIN 1-RELATED"/>
    <property type="match status" value="1"/>
</dbReference>
<gene>
    <name evidence="1" type="ORF">IAC59_08890</name>
</gene>
<proteinExistence type="predicted"/>
<dbReference type="InterPro" id="IPR006597">
    <property type="entry name" value="Sel1-like"/>
</dbReference>
<dbReference type="InterPro" id="IPR011990">
    <property type="entry name" value="TPR-like_helical_dom_sf"/>
</dbReference>
<protein>
    <submittedName>
        <fullName evidence="1">Sel1 repeat family protein</fullName>
    </submittedName>
</protein>